<evidence type="ECO:0000256" key="5">
    <source>
        <dbReference type="ARBA" id="ARBA00023235"/>
    </source>
</evidence>
<protein>
    <recommendedName>
        <fullName evidence="9">Phosphoglycerate mutase</fullName>
        <ecNumber evidence="9">5.4.2.11</ecNumber>
    </recommendedName>
</protein>
<organism evidence="10 11">
    <name type="scientific">Debaryomyces hansenii (strain ATCC 36239 / CBS 767 / BCRC 21394 / JCM 1990 / NBRC 0083 / IGC 2968)</name>
    <name type="common">Yeast</name>
    <name type="synonym">Torulaspora hansenii</name>
    <dbReference type="NCBI Taxonomy" id="284592"/>
    <lineage>
        <taxon>Eukaryota</taxon>
        <taxon>Fungi</taxon>
        <taxon>Dikarya</taxon>
        <taxon>Ascomycota</taxon>
        <taxon>Saccharomycotina</taxon>
        <taxon>Pichiomycetes</taxon>
        <taxon>Debaryomycetaceae</taxon>
        <taxon>Debaryomyces</taxon>
    </lineage>
</organism>
<evidence type="ECO:0000256" key="2">
    <source>
        <dbReference type="ARBA" id="ARBA00004798"/>
    </source>
</evidence>
<keyword evidence="4 9" id="KW-0324">Glycolysis</keyword>
<accession>Q6BRZ2</accession>
<evidence type="ECO:0000256" key="6">
    <source>
        <dbReference type="PIRSR" id="PIRSR613078-1"/>
    </source>
</evidence>
<dbReference type="Gene3D" id="3.40.50.1240">
    <property type="entry name" value="Phosphoglycerate mutase-like"/>
    <property type="match status" value="1"/>
</dbReference>
<dbReference type="InterPro" id="IPR013078">
    <property type="entry name" value="His_Pase_superF_clade-1"/>
</dbReference>
<dbReference type="HAMAP" id="MF_01039">
    <property type="entry name" value="PGAM_GpmA"/>
    <property type="match status" value="1"/>
</dbReference>
<comment type="catalytic activity">
    <reaction evidence="1 9">
        <text>(2R)-2-phosphoglycerate = (2R)-3-phosphoglycerate</text>
        <dbReference type="Rhea" id="RHEA:15901"/>
        <dbReference type="ChEBI" id="CHEBI:58272"/>
        <dbReference type="ChEBI" id="CHEBI:58289"/>
        <dbReference type="EC" id="5.4.2.11"/>
    </reaction>
</comment>
<dbReference type="RefSeq" id="XP_459028.1">
    <property type="nucleotide sequence ID" value="XM_459028.1"/>
</dbReference>
<proteinExistence type="inferred from homology"/>
<keyword evidence="11" id="KW-1185">Reference proteome</keyword>
<evidence type="ECO:0000256" key="1">
    <source>
        <dbReference type="ARBA" id="ARBA00000380"/>
    </source>
</evidence>
<dbReference type="PIRSF" id="PIRSF000709">
    <property type="entry name" value="6PFK_2-Ptase"/>
    <property type="match status" value="1"/>
</dbReference>
<dbReference type="eggNOG" id="KOG0235">
    <property type="taxonomic scope" value="Eukaryota"/>
</dbReference>
<dbReference type="PANTHER" id="PTHR11931">
    <property type="entry name" value="PHOSPHOGLYCERATE MUTASE"/>
    <property type="match status" value="1"/>
</dbReference>
<feature type="site" description="Transition state stabilizer" evidence="8">
    <location>
        <position position="187"/>
    </location>
</feature>
<dbReference type="Pfam" id="PF00300">
    <property type="entry name" value="His_Phos_1"/>
    <property type="match status" value="2"/>
</dbReference>
<evidence type="ECO:0000256" key="8">
    <source>
        <dbReference type="PIRSR" id="PIRSR613078-3"/>
    </source>
</evidence>
<gene>
    <name evidence="10" type="ordered locus">DEHA2D12760g</name>
</gene>
<dbReference type="EMBL" id="CR382136">
    <property type="protein sequence ID" value="CAG87196.1"/>
    <property type="molecule type" value="Genomic_DNA"/>
</dbReference>
<dbReference type="CDD" id="cd07067">
    <property type="entry name" value="HP_PGM_like"/>
    <property type="match status" value="1"/>
</dbReference>
<feature type="active site" description="Proton donor/acceptor" evidence="6">
    <location>
        <position position="89"/>
    </location>
</feature>
<dbReference type="UniPathway" id="UPA00109">
    <property type="reaction ID" value="UER00186"/>
</dbReference>
<dbReference type="SUPFAM" id="SSF53254">
    <property type="entry name" value="Phosphoglycerate mutase-like"/>
    <property type="match status" value="1"/>
</dbReference>
<dbReference type="VEuPathDB" id="FungiDB:DEHA2D12760g"/>
<dbReference type="InterPro" id="IPR029033">
    <property type="entry name" value="His_PPase_superfam"/>
</dbReference>
<evidence type="ECO:0000256" key="3">
    <source>
        <dbReference type="ARBA" id="ARBA00006717"/>
    </source>
</evidence>
<dbReference type="InterPro" id="IPR001345">
    <property type="entry name" value="PG/BPGM_mutase_AS"/>
</dbReference>
<dbReference type="EC" id="5.4.2.11" evidence="9"/>
<dbReference type="Proteomes" id="UP000000599">
    <property type="component" value="Chromosome D"/>
</dbReference>
<evidence type="ECO:0000313" key="10">
    <source>
        <dbReference type="EMBL" id="CAG87196.1"/>
    </source>
</evidence>
<reference evidence="10 11" key="1">
    <citation type="journal article" date="2004" name="Nature">
        <title>Genome evolution in yeasts.</title>
        <authorList>
            <consortium name="Genolevures"/>
            <person name="Dujon B."/>
            <person name="Sherman D."/>
            <person name="Fischer G."/>
            <person name="Durrens P."/>
            <person name="Casaregola S."/>
            <person name="Lafontaine I."/>
            <person name="de Montigny J."/>
            <person name="Marck C."/>
            <person name="Neuveglise C."/>
            <person name="Talla E."/>
            <person name="Goffard N."/>
            <person name="Frangeul L."/>
            <person name="Aigle M."/>
            <person name="Anthouard V."/>
            <person name="Babour A."/>
            <person name="Barbe V."/>
            <person name="Barnay S."/>
            <person name="Blanchin S."/>
            <person name="Beckerich J.M."/>
            <person name="Beyne E."/>
            <person name="Bleykasten C."/>
            <person name="Boisrame A."/>
            <person name="Boyer J."/>
            <person name="Cattolico L."/>
            <person name="Confanioleri F."/>
            <person name="de Daruvar A."/>
            <person name="Despons L."/>
            <person name="Fabre E."/>
            <person name="Fairhead C."/>
            <person name="Ferry-Dumazet H."/>
            <person name="Groppi A."/>
            <person name="Hantraye F."/>
            <person name="Hennequin C."/>
            <person name="Jauniaux N."/>
            <person name="Joyet P."/>
            <person name="Kachouri R."/>
            <person name="Kerrest A."/>
            <person name="Koszul R."/>
            <person name="Lemaire M."/>
            <person name="Lesur I."/>
            <person name="Ma L."/>
            <person name="Muller H."/>
            <person name="Nicaud J.M."/>
            <person name="Nikolski M."/>
            <person name="Oztas S."/>
            <person name="Ozier-Kalogeropoulos O."/>
            <person name="Pellenz S."/>
            <person name="Potier S."/>
            <person name="Richard G.F."/>
            <person name="Straub M.L."/>
            <person name="Suleau A."/>
            <person name="Swennene D."/>
            <person name="Tekaia F."/>
            <person name="Wesolowski-Louvel M."/>
            <person name="Westhof E."/>
            <person name="Wirth B."/>
            <person name="Zeniou-Meyer M."/>
            <person name="Zivanovic I."/>
            <person name="Bolotin-Fukuhara M."/>
            <person name="Thierry A."/>
            <person name="Bouchier C."/>
            <person name="Caudron B."/>
            <person name="Scarpelli C."/>
            <person name="Gaillardin C."/>
            <person name="Weissenbach J."/>
            <person name="Wincker P."/>
            <person name="Souciet J.L."/>
        </authorList>
    </citation>
    <scope>NUCLEOTIDE SEQUENCE [LARGE SCALE GENOMIC DNA]</scope>
    <source>
        <strain evidence="11">ATCC 36239 / CBS 767 / BCRC 21394 / JCM 1990 / NBRC 0083 / IGC 2968</strain>
    </source>
</reference>
<feature type="binding site" evidence="7">
    <location>
        <position position="62"/>
    </location>
    <ligand>
        <name>substrate</name>
    </ligand>
</feature>
<dbReference type="GeneID" id="2901199"/>
<evidence type="ECO:0000256" key="4">
    <source>
        <dbReference type="ARBA" id="ARBA00023152"/>
    </source>
</evidence>
<name>Q6BRZ2_DEBHA</name>
<feature type="binding site" evidence="7">
    <location>
        <begin position="89"/>
        <end position="92"/>
    </location>
    <ligand>
        <name>substrate</name>
    </ligand>
</feature>
<dbReference type="OMA" id="MVFFKFL"/>
<comment type="similarity">
    <text evidence="3 9">Belongs to the phosphoglycerate mutase family. BPG-dependent PGAM subfamily.</text>
</comment>
<evidence type="ECO:0000256" key="9">
    <source>
        <dbReference type="RuleBase" id="RU004511"/>
    </source>
</evidence>
<dbReference type="GO" id="GO:0006096">
    <property type="term" value="P:glycolytic process"/>
    <property type="evidence" value="ECO:0007669"/>
    <property type="project" value="UniProtKB-UniPathway"/>
</dbReference>
<dbReference type="InterPro" id="IPR005952">
    <property type="entry name" value="Phosphogly_mut1"/>
</dbReference>
<dbReference type="STRING" id="284592.Q6BRZ2"/>
<dbReference type="HOGENOM" id="CLU_033323_1_1_1"/>
<dbReference type="InParanoid" id="Q6BRZ2"/>
<keyword evidence="5 9" id="KW-0413">Isomerase</keyword>
<dbReference type="SMART" id="SM00855">
    <property type="entry name" value="PGAM"/>
    <property type="match status" value="1"/>
</dbReference>
<dbReference type="AlphaFoldDB" id="Q6BRZ2"/>
<dbReference type="NCBIfam" id="TIGR01258">
    <property type="entry name" value="pgm_1"/>
    <property type="match status" value="1"/>
</dbReference>
<sequence length="253" mass="29278">MAVHKLIILRHGESEWNHENRFCGWIDIPLSEKGRDEAKFAGHLIQKYNLKPTITYTSKLTRSIQTGDIILEELGRLWCDVVKTWRLNERHYGAFQGRDKNEVYRELGAEKYQYIRRNYNGTPPPMETQYKDDCIDERYEVDDVDIADLPRGESLKLVMERVIPYLRKEIVEGSLIGDNKTVLVVTHGSIVRSVIKYFKGVSDADISKINVPTGVPMVFELDDDCNMVKDYYYLDPELAKKGIEKVSNEGTKK</sequence>
<evidence type="ECO:0000313" key="11">
    <source>
        <dbReference type="Proteomes" id="UP000000599"/>
    </source>
</evidence>
<dbReference type="GO" id="GO:0004619">
    <property type="term" value="F:phosphoglycerate mutase activity"/>
    <property type="evidence" value="ECO:0007669"/>
    <property type="project" value="UniProtKB-EC"/>
</dbReference>
<evidence type="ECO:0000256" key="7">
    <source>
        <dbReference type="PIRSR" id="PIRSR613078-2"/>
    </source>
</evidence>
<dbReference type="KEGG" id="dha:DEHA2D12760g"/>
<dbReference type="OrthoDB" id="354304at2759"/>
<feature type="binding site" evidence="7">
    <location>
        <begin position="10"/>
        <end position="17"/>
    </location>
    <ligand>
        <name>substrate</name>
    </ligand>
</feature>
<dbReference type="PROSITE" id="PS00175">
    <property type="entry name" value="PG_MUTASE"/>
    <property type="match status" value="1"/>
</dbReference>
<feature type="binding site" evidence="7">
    <location>
        <begin position="116"/>
        <end position="117"/>
    </location>
    <ligand>
        <name>substrate</name>
    </ligand>
</feature>
<feature type="active site" description="Tele-phosphohistidine intermediate" evidence="6">
    <location>
        <position position="11"/>
    </location>
</feature>
<dbReference type="FunFam" id="3.40.50.1240:FF:000003">
    <property type="entry name" value="2,3-bisphosphoglycerate-dependent phosphoglycerate mutase"/>
    <property type="match status" value="1"/>
</dbReference>
<feature type="binding site" evidence="7">
    <location>
        <position position="100"/>
    </location>
    <ligand>
        <name>substrate</name>
    </ligand>
</feature>
<comment type="pathway">
    <text evidence="2 9">Carbohydrate degradation; glycolysis; pyruvate from D-glyceraldehyde 3-phosphate: step 3/5.</text>
</comment>